<dbReference type="EMBL" id="JBFXLT010000042">
    <property type="protein sequence ID" value="KAL2813132.1"/>
    <property type="molecule type" value="Genomic_DNA"/>
</dbReference>
<reference evidence="2 3" key="1">
    <citation type="submission" date="2024-07" db="EMBL/GenBank/DDBJ databases">
        <title>Section-level genome sequencing and comparative genomics of Aspergillus sections Usti and Cavernicolus.</title>
        <authorList>
            <consortium name="Lawrence Berkeley National Laboratory"/>
            <person name="Nybo J.L."/>
            <person name="Vesth T.C."/>
            <person name="Theobald S."/>
            <person name="Frisvad J.C."/>
            <person name="Larsen T.O."/>
            <person name="Kjaerboelling I."/>
            <person name="Rothschild-Mancinelli K."/>
            <person name="Lyhne E.K."/>
            <person name="Kogle M.E."/>
            <person name="Barry K."/>
            <person name="Clum A."/>
            <person name="Na H."/>
            <person name="Ledsgaard L."/>
            <person name="Lin J."/>
            <person name="Lipzen A."/>
            <person name="Kuo A."/>
            <person name="Riley R."/>
            <person name="Mondo S."/>
            <person name="Labutti K."/>
            <person name="Haridas S."/>
            <person name="Pangalinan J."/>
            <person name="Salamov A.A."/>
            <person name="Simmons B.A."/>
            <person name="Magnuson J.K."/>
            <person name="Chen J."/>
            <person name="Drula E."/>
            <person name="Henrissat B."/>
            <person name="Wiebenga A."/>
            <person name="Lubbers R.J."/>
            <person name="Gomes A.C."/>
            <person name="Makela M.R."/>
            <person name="Stajich J."/>
            <person name="Grigoriev I.V."/>
            <person name="Mortensen U.H."/>
            <person name="De Vries R.P."/>
            <person name="Baker S.E."/>
            <person name="Andersen M.R."/>
        </authorList>
    </citation>
    <scope>NUCLEOTIDE SEQUENCE [LARGE SCALE GENOMIC DNA]</scope>
    <source>
        <strain evidence="2 3">CBS 588.65</strain>
    </source>
</reference>
<keyword evidence="1" id="KW-0732">Signal</keyword>
<feature type="signal peptide" evidence="1">
    <location>
        <begin position="1"/>
        <end position="18"/>
    </location>
</feature>
<evidence type="ECO:0000256" key="1">
    <source>
        <dbReference type="SAM" id="SignalP"/>
    </source>
</evidence>
<protein>
    <submittedName>
        <fullName evidence="2">Uncharacterized protein</fullName>
    </submittedName>
</protein>
<name>A0ABR4HEG2_9EURO</name>
<dbReference type="Proteomes" id="UP001610334">
    <property type="component" value="Unassembled WGS sequence"/>
</dbReference>
<keyword evidence="3" id="KW-1185">Reference proteome</keyword>
<gene>
    <name evidence="2" type="ORF">BJX63DRAFT_432179</name>
</gene>
<evidence type="ECO:0000313" key="3">
    <source>
        <dbReference type="Proteomes" id="UP001610334"/>
    </source>
</evidence>
<feature type="chain" id="PRO_5045091123" evidence="1">
    <location>
        <begin position="19"/>
        <end position="158"/>
    </location>
</feature>
<evidence type="ECO:0000313" key="2">
    <source>
        <dbReference type="EMBL" id="KAL2813132.1"/>
    </source>
</evidence>
<proteinExistence type="predicted"/>
<sequence>MKFTGILASLAIASTATAAALPNLEVVRIQSTVTRIEGVLDGIDTSSICNSVDNLTSLTTQLGGIHDTLNGIVVAIVGGVTSTPLVQGALNLAGGLVTSVVSVVGTTEEISDYGVLSDTLISRIQSGDVDAANLRQLLATLGGETGLSNLNTVLSQQQ</sequence>
<organism evidence="2 3">
    <name type="scientific">Aspergillus granulosus</name>
    <dbReference type="NCBI Taxonomy" id="176169"/>
    <lineage>
        <taxon>Eukaryota</taxon>
        <taxon>Fungi</taxon>
        <taxon>Dikarya</taxon>
        <taxon>Ascomycota</taxon>
        <taxon>Pezizomycotina</taxon>
        <taxon>Eurotiomycetes</taxon>
        <taxon>Eurotiomycetidae</taxon>
        <taxon>Eurotiales</taxon>
        <taxon>Aspergillaceae</taxon>
        <taxon>Aspergillus</taxon>
        <taxon>Aspergillus subgen. Nidulantes</taxon>
    </lineage>
</organism>
<comment type="caution">
    <text evidence="2">The sequence shown here is derived from an EMBL/GenBank/DDBJ whole genome shotgun (WGS) entry which is preliminary data.</text>
</comment>
<accession>A0ABR4HEG2</accession>